<name>A0ABN7T0P1_OIKDI</name>
<accession>A0ABN7T0P1</accession>
<dbReference type="EMBL" id="OU015567">
    <property type="protein sequence ID" value="CAG5111189.1"/>
    <property type="molecule type" value="Genomic_DNA"/>
</dbReference>
<organism evidence="1 2">
    <name type="scientific">Oikopleura dioica</name>
    <name type="common">Tunicate</name>
    <dbReference type="NCBI Taxonomy" id="34765"/>
    <lineage>
        <taxon>Eukaryota</taxon>
        <taxon>Metazoa</taxon>
        <taxon>Chordata</taxon>
        <taxon>Tunicata</taxon>
        <taxon>Appendicularia</taxon>
        <taxon>Copelata</taxon>
        <taxon>Oikopleuridae</taxon>
        <taxon>Oikopleura</taxon>
    </lineage>
</organism>
<protein>
    <submittedName>
        <fullName evidence="1">Oidioi.mRNA.OKI2018_I69.chr2.g5520.t1.cds</fullName>
    </submittedName>
</protein>
<keyword evidence="2" id="KW-1185">Reference proteome</keyword>
<proteinExistence type="predicted"/>
<reference evidence="1 2" key="1">
    <citation type="submission" date="2021-04" db="EMBL/GenBank/DDBJ databases">
        <authorList>
            <person name="Bliznina A."/>
        </authorList>
    </citation>
    <scope>NUCLEOTIDE SEQUENCE [LARGE SCALE GENOMIC DNA]</scope>
</reference>
<dbReference type="Proteomes" id="UP001158576">
    <property type="component" value="Chromosome 2"/>
</dbReference>
<evidence type="ECO:0000313" key="1">
    <source>
        <dbReference type="EMBL" id="CAG5111189.1"/>
    </source>
</evidence>
<evidence type="ECO:0000313" key="2">
    <source>
        <dbReference type="Proteomes" id="UP001158576"/>
    </source>
</evidence>
<gene>
    <name evidence="1" type="ORF">OKIOD_LOCUS14285</name>
</gene>
<sequence>MKVVVSLSEQNLGQELLQKSETTLEWTERLLEEKQGGKEVQIRCLYAVNNMINETDWTLRRKKSNDVIYEYAQNNNEAELSTKSSQILELINVSQEQ</sequence>